<sequence length="274" mass="30878">MNITRNHGLLLGLGLILLSNAAALGAAAWNRSGEPDSRLSLSERELQRNSDWHRENSGVSLRLLWRIPGDEANAAWAPRIPLETMRALGFRVPDKVDRDSALAFDRQQARDALLVLELDGPLYQRELALARERLAQAEKRLAASPDDVHLKSERDFQRSALDNEEQRASRLFLADAGTDLQALRQQYPDRQHYAIVHGQVRPISLYRNRAWALGGSASTEGVRALNVPQRWHDELEGLAPRAEQRAAQEQPQPFGAEVAFGQRLEPWIEQIQAR</sequence>
<dbReference type="RefSeq" id="WP_009618746.1">
    <property type="nucleotide sequence ID" value="NZ_CP015878.1"/>
</dbReference>
<dbReference type="EMBL" id="JARJLR010000038">
    <property type="protein sequence ID" value="MDF3840419.1"/>
    <property type="molecule type" value="Genomic_DNA"/>
</dbReference>
<protein>
    <submittedName>
        <fullName evidence="1">DUF4824 domain-containing protein</fullName>
    </submittedName>
    <submittedName>
        <fullName evidence="2">DUF4824 family protein</fullName>
    </submittedName>
</protein>
<dbReference type="Proteomes" id="UP001220662">
    <property type="component" value="Unassembled WGS sequence"/>
</dbReference>
<evidence type="ECO:0000313" key="1">
    <source>
        <dbReference type="EMBL" id="ANI14532.1"/>
    </source>
</evidence>
<dbReference type="Proteomes" id="UP000077748">
    <property type="component" value="Chromosome"/>
</dbReference>
<reference evidence="1 3" key="1">
    <citation type="submission" date="2016-05" db="EMBL/GenBank/DDBJ databases">
        <title>Genome Sequence of Pseudomonas citronellolis Strain SJTE-3, an Estrogens and Persistent Organic Pollutants degradation strain.</title>
        <authorList>
            <person name="Liang R."/>
        </authorList>
    </citation>
    <scope>NUCLEOTIDE SEQUENCE [LARGE SCALE GENOMIC DNA]</scope>
    <source>
        <strain evidence="1 3">SJTE-3</strain>
    </source>
</reference>
<accession>A0A1A9KAG9</accession>
<proteinExistence type="predicted"/>
<gene>
    <name evidence="1" type="ORF">A9C11_11285</name>
    <name evidence="2" type="ORF">P3W55_01695</name>
</gene>
<dbReference type="Pfam" id="PF16106">
    <property type="entry name" value="DUF4824"/>
    <property type="match status" value="1"/>
</dbReference>
<evidence type="ECO:0000313" key="3">
    <source>
        <dbReference type="Proteomes" id="UP000077748"/>
    </source>
</evidence>
<name>A0A1A9KAG9_9PSED</name>
<dbReference type="EMBL" id="CP015878">
    <property type="protein sequence ID" value="ANI14532.1"/>
    <property type="molecule type" value="Genomic_DNA"/>
</dbReference>
<dbReference type="AlphaFoldDB" id="A0A1A9KAG9"/>
<evidence type="ECO:0000313" key="2">
    <source>
        <dbReference type="EMBL" id="MDF3840419.1"/>
    </source>
</evidence>
<organism evidence="1 3">
    <name type="scientific">Pseudomonas citronellolis</name>
    <dbReference type="NCBI Taxonomy" id="53408"/>
    <lineage>
        <taxon>Bacteria</taxon>
        <taxon>Pseudomonadati</taxon>
        <taxon>Pseudomonadota</taxon>
        <taxon>Gammaproteobacteria</taxon>
        <taxon>Pseudomonadales</taxon>
        <taxon>Pseudomonadaceae</taxon>
        <taxon>Pseudomonas</taxon>
    </lineage>
</organism>
<dbReference type="InterPro" id="IPR032249">
    <property type="entry name" value="DUF4824"/>
</dbReference>
<reference evidence="2" key="2">
    <citation type="submission" date="2023-03" db="EMBL/GenBank/DDBJ databases">
        <title>Draft assemblies of triclosan tolerant bacteria isolated from returned activated sludge.</title>
        <authorList>
            <person name="Van Hamelsveld S."/>
        </authorList>
    </citation>
    <scope>NUCLEOTIDE SEQUENCE</scope>
    <source>
        <strain evidence="2">GW210015_S63</strain>
    </source>
</reference>